<dbReference type="OrthoDB" id="4770059at2759"/>
<evidence type="ECO:0000313" key="3">
    <source>
        <dbReference type="EMBL" id="KAH7274761.1"/>
    </source>
</evidence>
<keyword evidence="2" id="KW-0812">Transmembrane</keyword>
<accession>A0A9P9RCP5</accession>
<keyword evidence="4" id="KW-1185">Reference proteome</keyword>
<proteinExistence type="predicted"/>
<evidence type="ECO:0000313" key="4">
    <source>
        <dbReference type="Proteomes" id="UP000736672"/>
    </source>
</evidence>
<organism evidence="3 4">
    <name type="scientific">Fusarium solani</name>
    <name type="common">Filamentous fungus</name>
    <dbReference type="NCBI Taxonomy" id="169388"/>
    <lineage>
        <taxon>Eukaryota</taxon>
        <taxon>Fungi</taxon>
        <taxon>Dikarya</taxon>
        <taxon>Ascomycota</taxon>
        <taxon>Pezizomycotina</taxon>
        <taxon>Sordariomycetes</taxon>
        <taxon>Hypocreomycetidae</taxon>
        <taxon>Hypocreales</taxon>
        <taxon>Nectriaceae</taxon>
        <taxon>Fusarium</taxon>
        <taxon>Fusarium solani species complex</taxon>
    </lineage>
</organism>
<keyword evidence="2" id="KW-0472">Membrane</keyword>
<evidence type="ECO:0000256" key="2">
    <source>
        <dbReference type="SAM" id="Phobius"/>
    </source>
</evidence>
<dbReference type="AlphaFoldDB" id="A0A9P9RCP5"/>
<feature type="region of interest" description="Disordered" evidence="1">
    <location>
        <begin position="123"/>
        <end position="148"/>
    </location>
</feature>
<comment type="caution">
    <text evidence="3">The sequence shown here is derived from an EMBL/GenBank/DDBJ whole genome shotgun (WGS) entry which is preliminary data.</text>
</comment>
<gene>
    <name evidence="3" type="ORF">B0J15DRAFT_518582</name>
</gene>
<feature type="transmembrane region" description="Helical" evidence="2">
    <location>
        <begin position="153"/>
        <end position="170"/>
    </location>
</feature>
<name>A0A9P9RCP5_FUSSL</name>
<keyword evidence="2" id="KW-1133">Transmembrane helix</keyword>
<sequence length="172" mass="18325">MVLMGRISRQISILQITGSTSWKNPRLSCTVVQGFGDCYFSGPISSHTYSEQCLQSYSAGDLTIVSTLDGTSLAQPLISWAPQTATTYKEPLETTAEWTSELIAATWIPALVLVHKDSDIEKAKDSDDAKEAGKTEEGDKEDDDSGASRKGGVAVLAVAVGILVGAGMLLPW</sequence>
<dbReference type="EMBL" id="JAGTJS010000001">
    <property type="protein sequence ID" value="KAH7274761.1"/>
    <property type="molecule type" value="Genomic_DNA"/>
</dbReference>
<dbReference type="Proteomes" id="UP000736672">
    <property type="component" value="Unassembled WGS sequence"/>
</dbReference>
<evidence type="ECO:0000256" key="1">
    <source>
        <dbReference type="SAM" id="MobiDB-lite"/>
    </source>
</evidence>
<protein>
    <submittedName>
        <fullName evidence="3">Uncharacterized protein</fullName>
    </submittedName>
</protein>
<reference evidence="3" key="1">
    <citation type="journal article" date="2021" name="Nat. Commun.">
        <title>Genetic determinants of endophytism in the Arabidopsis root mycobiome.</title>
        <authorList>
            <person name="Mesny F."/>
            <person name="Miyauchi S."/>
            <person name="Thiergart T."/>
            <person name="Pickel B."/>
            <person name="Atanasova L."/>
            <person name="Karlsson M."/>
            <person name="Huettel B."/>
            <person name="Barry K.W."/>
            <person name="Haridas S."/>
            <person name="Chen C."/>
            <person name="Bauer D."/>
            <person name="Andreopoulos W."/>
            <person name="Pangilinan J."/>
            <person name="LaButti K."/>
            <person name="Riley R."/>
            <person name="Lipzen A."/>
            <person name="Clum A."/>
            <person name="Drula E."/>
            <person name="Henrissat B."/>
            <person name="Kohler A."/>
            <person name="Grigoriev I.V."/>
            <person name="Martin F.M."/>
            <person name="Hacquard S."/>
        </authorList>
    </citation>
    <scope>NUCLEOTIDE SEQUENCE</scope>
    <source>
        <strain evidence="3">FSSC 5 MPI-SDFR-AT-0091</strain>
    </source>
</reference>
<feature type="compositionally biased region" description="Basic and acidic residues" evidence="1">
    <location>
        <begin position="123"/>
        <end position="137"/>
    </location>
</feature>